<reference evidence="2" key="1">
    <citation type="journal article" date="2014" name="Nat. Commun.">
        <title>The rainbow trout genome provides novel insights into evolution after whole-genome duplication in vertebrates.</title>
        <authorList>
            <person name="Berthelot C."/>
            <person name="Brunet F."/>
            <person name="Chalopin D."/>
            <person name="Juanchich A."/>
            <person name="Bernard M."/>
            <person name="Noel B."/>
            <person name="Bento P."/>
            <person name="Da Silva C."/>
            <person name="Labadie K."/>
            <person name="Alberti A."/>
            <person name="Aury J.M."/>
            <person name="Louis A."/>
            <person name="Dehais P."/>
            <person name="Bardou P."/>
            <person name="Montfort J."/>
            <person name="Klopp C."/>
            <person name="Cabau C."/>
            <person name="Gaspin C."/>
            <person name="Thorgaard G.H."/>
            <person name="Boussaha M."/>
            <person name="Quillet E."/>
            <person name="Guyomard R."/>
            <person name="Galiana D."/>
            <person name="Bobe J."/>
            <person name="Volff J.N."/>
            <person name="Genet C."/>
            <person name="Wincker P."/>
            <person name="Jaillon O."/>
            <person name="Roest Crollius H."/>
            <person name="Guiguen Y."/>
        </authorList>
    </citation>
    <scope>NUCLEOTIDE SEQUENCE [LARGE SCALE GENOMIC DNA]</scope>
</reference>
<feature type="compositionally biased region" description="Polar residues" evidence="1">
    <location>
        <begin position="38"/>
        <end position="52"/>
    </location>
</feature>
<dbReference type="Proteomes" id="UP000193380">
    <property type="component" value="Unassembled WGS sequence"/>
</dbReference>
<dbReference type="STRING" id="8022.A0A060WBW1"/>
<dbReference type="AlphaFoldDB" id="A0A060WBW1"/>
<dbReference type="Pfam" id="PF08424">
    <property type="entry name" value="NRDE-2"/>
    <property type="match status" value="1"/>
</dbReference>
<reference evidence="2" key="2">
    <citation type="submission" date="2014-03" db="EMBL/GenBank/DDBJ databases">
        <authorList>
            <person name="Genoscope - CEA"/>
        </authorList>
    </citation>
    <scope>NUCLEOTIDE SEQUENCE</scope>
</reference>
<feature type="region of interest" description="Disordered" evidence="1">
    <location>
        <begin position="1"/>
        <end position="52"/>
    </location>
</feature>
<evidence type="ECO:0000313" key="3">
    <source>
        <dbReference type="Proteomes" id="UP000193380"/>
    </source>
</evidence>
<organism evidence="2 3">
    <name type="scientific">Oncorhynchus mykiss</name>
    <name type="common">Rainbow trout</name>
    <name type="synonym">Salmo gairdneri</name>
    <dbReference type="NCBI Taxonomy" id="8022"/>
    <lineage>
        <taxon>Eukaryota</taxon>
        <taxon>Metazoa</taxon>
        <taxon>Chordata</taxon>
        <taxon>Craniata</taxon>
        <taxon>Vertebrata</taxon>
        <taxon>Euteleostomi</taxon>
        <taxon>Actinopterygii</taxon>
        <taxon>Neopterygii</taxon>
        <taxon>Teleostei</taxon>
        <taxon>Protacanthopterygii</taxon>
        <taxon>Salmoniformes</taxon>
        <taxon>Salmonidae</taxon>
        <taxon>Salmoninae</taxon>
        <taxon>Oncorhynchus</taxon>
    </lineage>
</organism>
<evidence type="ECO:0000313" key="2">
    <source>
        <dbReference type="EMBL" id="CDQ64501.1"/>
    </source>
</evidence>
<dbReference type="EMBL" id="FR904474">
    <property type="protein sequence ID" value="CDQ64501.1"/>
    <property type="molecule type" value="Genomic_DNA"/>
</dbReference>
<protein>
    <submittedName>
        <fullName evidence="2">Uncharacterized protein</fullName>
    </submittedName>
</protein>
<dbReference type="PaxDb" id="8022-A0A060WBW1"/>
<sequence length="177" mass="20146">MFTPNISEQTTDREDKNGYPSKKNKNNKKKKHKKKNGEPSTASSGSHSNTIYPSDLLKKAESTPHTYDLTSFVPSETQSLKSTCSVRRCSVCWRALLCGWTTSRPPLIGPSAWTEEQTFPTWSTNRSTEKTSLAIFLQQCHFLRHAGHSEKAVRLFQCLLDLTFFKTLSRTYPPDNR</sequence>
<gene>
    <name evidence="2" type="ORF">GSONMT00071344001</name>
</gene>
<evidence type="ECO:0000256" key="1">
    <source>
        <dbReference type="SAM" id="MobiDB-lite"/>
    </source>
</evidence>
<proteinExistence type="predicted"/>
<name>A0A060WBW1_ONCMY</name>
<feature type="compositionally biased region" description="Basic residues" evidence="1">
    <location>
        <begin position="22"/>
        <end position="35"/>
    </location>
</feature>
<accession>A0A060WBW1</accession>
<dbReference type="InterPro" id="IPR013633">
    <property type="entry name" value="NRDE-2"/>
</dbReference>